<dbReference type="InterPro" id="IPR014937">
    <property type="entry name" value="DUF1810"/>
</dbReference>
<protein>
    <submittedName>
        <fullName evidence="1">DUF1810 domain-containing protein</fullName>
    </submittedName>
</protein>
<gene>
    <name evidence="1" type="ORF">RXV79_02180</name>
</gene>
<proteinExistence type="predicted"/>
<evidence type="ECO:0000313" key="2">
    <source>
        <dbReference type="Proteomes" id="UP001303946"/>
    </source>
</evidence>
<dbReference type="Proteomes" id="UP001303946">
    <property type="component" value="Chromosome"/>
</dbReference>
<dbReference type="PIRSF" id="PIRSF008546">
    <property type="entry name" value="UCP008546"/>
    <property type="match status" value="1"/>
</dbReference>
<evidence type="ECO:0000313" key="1">
    <source>
        <dbReference type="EMBL" id="WOB08878.1"/>
    </source>
</evidence>
<dbReference type="InterPro" id="IPR036287">
    <property type="entry name" value="Rv1873-like_sf"/>
</dbReference>
<reference evidence="1 2" key="1">
    <citation type="submission" date="2023-10" db="EMBL/GenBank/DDBJ databases">
        <title>Bacteria for the degradation of biodegradable plastic PBAT(Polybutylene adipate terephthalate).</title>
        <authorList>
            <person name="Weon H.-Y."/>
            <person name="Yeon J."/>
        </authorList>
    </citation>
    <scope>NUCLEOTIDE SEQUENCE [LARGE SCALE GENOMIC DNA]</scope>
    <source>
        <strain evidence="1 2">SBD 7-3</strain>
    </source>
</reference>
<dbReference type="RefSeq" id="WP_316701761.1">
    <property type="nucleotide sequence ID" value="NZ_CP136336.1"/>
</dbReference>
<sequence>MSDPHDLQRFVDAQAPVMAQVDAELSAGAKTTHWMWFVFPQLKALGRSEMAKRYGIASQQEAAAYWAHPVLGPRLKRSVQRVLAVPGKSANEIFGSPDDAKFRSCLTLFETVAPGEPVWSLALQRWYGGERDARTLELLSAE</sequence>
<dbReference type="EMBL" id="CP136336">
    <property type="protein sequence ID" value="WOB08878.1"/>
    <property type="molecule type" value="Genomic_DNA"/>
</dbReference>
<organism evidence="1 2">
    <name type="scientific">Piscinibacter gummiphilus</name>
    <dbReference type="NCBI Taxonomy" id="946333"/>
    <lineage>
        <taxon>Bacteria</taxon>
        <taxon>Pseudomonadati</taxon>
        <taxon>Pseudomonadota</taxon>
        <taxon>Betaproteobacteria</taxon>
        <taxon>Burkholderiales</taxon>
        <taxon>Sphaerotilaceae</taxon>
        <taxon>Piscinibacter</taxon>
    </lineage>
</organism>
<keyword evidence="2" id="KW-1185">Reference proteome</keyword>
<dbReference type="Pfam" id="PF08837">
    <property type="entry name" value="DUF1810"/>
    <property type="match status" value="1"/>
</dbReference>
<accession>A0ABZ0D1D3</accession>
<name>A0ABZ0D1D3_9BURK</name>
<dbReference type="Gene3D" id="1.25.40.380">
    <property type="entry name" value="Protein of unknown function DUF1810"/>
    <property type="match status" value="1"/>
</dbReference>
<dbReference type="SUPFAM" id="SSF140736">
    <property type="entry name" value="Rv1873-like"/>
    <property type="match status" value="1"/>
</dbReference>